<feature type="domain" description="Peptidase C1A papain C-terminal" evidence="8">
    <location>
        <begin position="111"/>
        <end position="230"/>
    </location>
</feature>
<evidence type="ECO:0000259" key="9">
    <source>
        <dbReference type="SMART" id="SM00848"/>
    </source>
</evidence>
<evidence type="ECO:0000256" key="1">
    <source>
        <dbReference type="ARBA" id="ARBA00008455"/>
    </source>
</evidence>
<evidence type="ECO:0000256" key="6">
    <source>
        <dbReference type="ARBA" id="ARBA00023157"/>
    </source>
</evidence>
<dbReference type="InterPro" id="IPR000668">
    <property type="entry name" value="Peptidase_C1A_C"/>
</dbReference>
<proteinExistence type="evidence at transcript level"/>
<organism evidence="10">
    <name type="scientific">Riptortus pedestris</name>
    <name type="common">Bean bug</name>
    <dbReference type="NCBI Taxonomy" id="329032"/>
    <lineage>
        <taxon>Eukaryota</taxon>
        <taxon>Metazoa</taxon>
        <taxon>Ecdysozoa</taxon>
        <taxon>Arthropoda</taxon>
        <taxon>Hexapoda</taxon>
        <taxon>Insecta</taxon>
        <taxon>Pterygota</taxon>
        <taxon>Neoptera</taxon>
        <taxon>Paraneoptera</taxon>
        <taxon>Hemiptera</taxon>
        <taxon>Heteroptera</taxon>
        <taxon>Panheteroptera</taxon>
        <taxon>Pentatomomorpha</taxon>
        <taxon>Coreoidea</taxon>
        <taxon>Alydidae</taxon>
        <taxon>Riptortus</taxon>
    </lineage>
</organism>
<feature type="chain" id="PRO_5018715370" evidence="7">
    <location>
        <begin position="17"/>
        <end position="230"/>
    </location>
</feature>
<evidence type="ECO:0000256" key="2">
    <source>
        <dbReference type="ARBA" id="ARBA00022670"/>
    </source>
</evidence>
<sequence>MQLVVVALSLVAMTVGSPLAEEWARFKVSHGKSYESIGEEYSRFQIYQSNNQLIEEHNKRFEMGLESYSMEMNQFGDMTEAEYLNSILCVNISRAKGKSEPAQELTAIQDLPGTVDWREIGFVTPVKNQGMCGSCWAFSTTGSLEGQVFSRDGKLVGLSEQNLVDCSRSYGNNGCQGGLMDNSFNYIIDNGGIDTEDSYPYEAKDNKCRFNKETIGAVVKSFVDVTADNE</sequence>
<dbReference type="SMART" id="SM00645">
    <property type="entry name" value="Pept_C1"/>
    <property type="match status" value="1"/>
</dbReference>
<keyword evidence="3" id="KW-0378">Hydrolase</keyword>
<evidence type="ECO:0000256" key="4">
    <source>
        <dbReference type="ARBA" id="ARBA00022807"/>
    </source>
</evidence>
<dbReference type="GO" id="GO:0008234">
    <property type="term" value="F:cysteine-type peptidase activity"/>
    <property type="evidence" value="ECO:0007669"/>
    <property type="project" value="UniProtKB-KW"/>
</dbReference>
<feature type="signal peptide" evidence="7">
    <location>
        <begin position="1"/>
        <end position="16"/>
    </location>
</feature>
<keyword evidence="5" id="KW-0865">Zymogen</keyword>
<dbReference type="InterPro" id="IPR013201">
    <property type="entry name" value="Prot_inhib_I29"/>
</dbReference>
<dbReference type="InterPro" id="IPR039417">
    <property type="entry name" value="Peptidase_C1A_papain-like"/>
</dbReference>
<dbReference type="Pfam" id="PF00112">
    <property type="entry name" value="Peptidase_C1"/>
    <property type="match status" value="1"/>
</dbReference>
<keyword evidence="4" id="KW-0788">Thiol protease</keyword>
<dbReference type="InterPro" id="IPR038765">
    <property type="entry name" value="Papain-like_cys_pep_sf"/>
</dbReference>
<dbReference type="AlphaFoldDB" id="R4WEA6"/>
<dbReference type="CDD" id="cd02248">
    <property type="entry name" value="Peptidase_C1A"/>
    <property type="match status" value="1"/>
</dbReference>
<keyword evidence="6" id="KW-1015">Disulfide bond</keyword>
<evidence type="ECO:0000256" key="3">
    <source>
        <dbReference type="ARBA" id="ARBA00022801"/>
    </source>
</evidence>
<dbReference type="Gene3D" id="3.90.70.10">
    <property type="entry name" value="Cysteine proteinases"/>
    <property type="match status" value="1"/>
</dbReference>
<dbReference type="Gene3D" id="1.10.287.2250">
    <property type="match status" value="1"/>
</dbReference>
<dbReference type="InterPro" id="IPR000169">
    <property type="entry name" value="Pept_cys_AS"/>
</dbReference>
<evidence type="ECO:0000256" key="5">
    <source>
        <dbReference type="ARBA" id="ARBA00023145"/>
    </source>
</evidence>
<keyword evidence="7" id="KW-0732">Signal</keyword>
<dbReference type="SMART" id="SM00848">
    <property type="entry name" value="Inhibitor_I29"/>
    <property type="match status" value="1"/>
</dbReference>
<comment type="similarity">
    <text evidence="1">Belongs to the peptidase C1 family.</text>
</comment>
<reference evidence="10" key="1">
    <citation type="journal article" date="2013" name="PLoS ONE">
        <title>Gene expression in gut symbiotic organ of stinkbug affected by extracellular bacterial symbiont.</title>
        <authorList>
            <person name="Futahashi R."/>
            <person name="Tanaka K."/>
            <person name="Tanahashi M."/>
            <person name="Nikoh N."/>
            <person name="Kikuchi Y."/>
            <person name="Lee B.L."/>
            <person name="Fukatsu T."/>
        </authorList>
    </citation>
    <scope>NUCLEOTIDE SEQUENCE</scope>
    <source>
        <tissue evidence="10">Midgut</tissue>
    </source>
</reference>
<evidence type="ECO:0000313" key="10">
    <source>
        <dbReference type="EMBL" id="BAN21469.1"/>
    </source>
</evidence>
<dbReference type="PANTHER" id="PTHR12411">
    <property type="entry name" value="CYSTEINE PROTEASE FAMILY C1-RELATED"/>
    <property type="match status" value="1"/>
</dbReference>
<dbReference type="InterPro" id="IPR013128">
    <property type="entry name" value="Peptidase_C1A"/>
</dbReference>
<keyword evidence="2" id="KW-0645">Protease</keyword>
<feature type="non-terminal residue" evidence="10">
    <location>
        <position position="230"/>
    </location>
</feature>
<dbReference type="EMBL" id="AK418256">
    <property type="protein sequence ID" value="BAN21469.1"/>
    <property type="molecule type" value="mRNA"/>
</dbReference>
<protein>
    <submittedName>
        <fullName evidence="10">Cathepsin L</fullName>
    </submittedName>
</protein>
<dbReference type="PROSITE" id="PS00139">
    <property type="entry name" value="THIOL_PROTEASE_CYS"/>
    <property type="match status" value="1"/>
</dbReference>
<evidence type="ECO:0000259" key="8">
    <source>
        <dbReference type="SMART" id="SM00645"/>
    </source>
</evidence>
<name>R4WEA6_RIPPE</name>
<dbReference type="Pfam" id="PF08246">
    <property type="entry name" value="Inhibitor_I29"/>
    <property type="match status" value="1"/>
</dbReference>
<dbReference type="GO" id="GO:0006508">
    <property type="term" value="P:proteolysis"/>
    <property type="evidence" value="ECO:0007669"/>
    <property type="project" value="UniProtKB-KW"/>
</dbReference>
<feature type="domain" description="Cathepsin propeptide inhibitor" evidence="9">
    <location>
        <begin position="23"/>
        <end position="83"/>
    </location>
</feature>
<accession>R4WEA6</accession>
<evidence type="ECO:0000256" key="7">
    <source>
        <dbReference type="SAM" id="SignalP"/>
    </source>
</evidence>
<dbReference type="SUPFAM" id="SSF54001">
    <property type="entry name" value="Cysteine proteinases"/>
    <property type="match status" value="1"/>
</dbReference>
<dbReference type="FunFam" id="3.90.70.10:FF:000332">
    <property type="entry name" value="Cathepsin L1"/>
    <property type="match status" value="1"/>
</dbReference>